<keyword evidence="2" id="KW-1185">Reference proteome</keyword>
<accession>A0AAV4UN08</accession>
<comment type="caution">
    <text evidence="1">The sequence shown here is derived from an EMBL/GenBank/DDBJ whole genome shotgun (WGS) entry which is preliminary data.</text>
</comment>
<sequence>MSALNPAFHDLRPCLCKSRDCCTWNSCSPRLPDSLPAHLSPPFRSTMLPEGNHICDATKACCDLIDSEKRVGPFCRPPICTYENNKGILDITAGGDLCCIPMTHSAKLHLLIGSR</sequence>
<gene>
    <name evidence="1" type="ORF">CEXT_541611</name>
</gene>
<dbReference type="AlphaFoldDB" id="A0AAV4UN08"/>
<name>A0AAV4UN08_CAEEX</name>
<proteinExistence type="predicted"/>
<organism evidence="1 2">
    <name type="scientific">Caerostris extrusa</name>
    <name type="common">Bark spider</name>
    <name type="synonym">Caerostris bankana</name>
    <dbReference type="NCBI Taxonomy" id="172846"/>
    <lineage>
        <taxon>Eukaryota</taxon>
        <taxon>Metazoa</taxon>
        <taxon>Ecdysozoa</taxon>
        <taxon>Arthropoda</taxon>
        <taxon>Chelicerata</taxon>
        <taxon>Arachnida</taxon>
        <taxon>Araneae</taxon>
        <taxon>Araneomorphae</taxon>
        <taxon>Entelegynae</taxon>
        <taxon>Araneoidea</taxon>
        <taxon>Araneidae</taxon>
        <taxon>Caerostris</taxon>
    </lineage>
</organism>
<evidence type="ECO:0000313" key="1">
    <source>
        <dbReference type="EMBL" id="GIY59211.1"/>
    </source>
</evidence>
<evidence type="ECO:0000313" key="2">
    <source>
        <dbReference type="Proteomes" id="UP001054945"/>
    </source>
</evidence>
<dbReference type="EMBL" id="BPLR01013178">
    <property type="protein sequence ID" value="GIY59211.1"/>
    <property type="molecule type" value="Genomic_DNA"/>
</dbReference>
<dbReference type="Proteomes" id="UP001054945">
    <property type="component" value="Unassembled WGS sequence"/>
</dbReference>
<reference evidence="1 2" key="1">
    <citation type="submission" date="2021-06" db="EMBL/GenBank/DDBJ databases">
        <title>Caerostris extrusa draft genome.</title>
        <authorList>
            <person name="Kono N."/>
            <person name="Arakawa K."/>
        </authorList>
    </citation>
    <scope>NUCLEOTIDE SEQUENCE [LARGE SCALE GENOMIC DNA]</scope>
</reference>
<protein>
    <submittedName>
        <fullName evidence="1">Uncharacterized protein</fullName>
    </submittedName>
</protein>